<keyword evidence="3" id="KW-1185">Reference proteome</keyword>
<organism evidence="2 3">
    <name type="scientific">Lithocarpus litseifolius</name>
    <dbReference type="NCBI Taxonomy" id="425828"/>
    <lineage>
        <taxon>Eukaryota</taxon>
        <taxon>Viridiplantae</taxon>
        <taxon>Streptophyta</taxon>
        <taxon>Embryophyta</taxon>
        <taxon>Tracheophyta</taxon>
        <taxon>Spermatophyta</taxon>
        <taxon>Magnoliopsida</taxon>
        <taxon>eudicotyledons</taxon>
        <taxon>Gunneridae</taxon>
        <taxon>Pentapetalae</taxon>
        <taxon>rosids</taxon>
        <taxon>fabids</taxon>
        <taxon>Fagales</taxon>
        <taxon>Fagaceae</taxon>
        <taxon>Lithocarpus</taxon>
    </lineage>
</organism>
<feature type="region of interest" description="Disordered" evidence="1">
    <location>
        <begin position="82"/>
        <end position="112"/>
    </location>
</feature>
<reference evidence="2 3" key="1">
    <citation type="submission" date="2024-01" db="EMBL/GenBank/DDBJ databases">
        <title>A telomere-to-telomere, gap-free genome of sweet tea (Lithocarpus litseifolius).</title>
        <authorList>
            <person name="Zhou J."/>
        </authorList>
    </citation>
    <scope>NUCLEOTIDE SEQUENCE [LARGE SCALE GENOMIC DNA]</scope>
    <source>
        <strain evidence="2">Zhou-2022a</strain>
        <tissue evidence="2">Leaf</tissue>
    </source>
</reference>
<dbReference type="PANTHER" id="PTHR46929">
    <property type="entry name" value="EXPRESSED PROTEIN"/>
    <property type="match status" value="1"/>
</dbReference>
<proteinExistence type="predicted"/>
<dbReference type="AlphaFoldDB" id="A0AAW2D666"/>
<evidence type="ECO:0000313" key="2">
    <source>
        <dbReference type="EMBL" id="KAL0004146.1"/>
    </source>
</evidence>
<dbReference type="EMBL" id="JAZDWU010000004">
    <property type="protein sequence ID" value="KAL0004146.1"/>
    <property type="molecule type" value="Genomic_DNA"/>
</dbReference>
<feature type="compositionally biased region" description="Polar residues" evidence="1">
    <location>
        <begin position="97"/>
        <end position="106"/>
    </location>
</feature>
<gene>
    <name evidence="2" type="ORF">SO802_011707</name>
</gene>
<dbReference type="Proteomes" id="UP001459277">
    <property type="component" value="Unassembled WGS sequence"/>
</dbReference>
<dbReference type="PANTHER" id="PTHR46929:SF4">
    <property type="entry name" value="MYB_SANT-LIKE DOMAIN-CONTAINING PROTEIN"/>
    <property type="match status" value="1"/>
</dbReference>
<protein>
    <submittedName>
        <fullName evidence="2">Uncharacterized protein</fullName>
    </submittedName>
</protein>
<accession>A0AAW2D666</accession>
<evidence type="ECO:0000313" key="3">
    <source>
        <dbReference type="Proteomes" id="UP001459277"/>
    </source>
</evidence>
<name>A0AAW2D666_9ROSI</name>
<comment type="caution">
    <text evidence="2">The sequence shown here is derived from an EMBL/GenBank/DDBJ whole genome shotgun (WGS) entry which is preliminary data.</text>
</comment>
<sequence length="180" mass="20336">MWTAEPEVWEPLIASKPVAKKWMTTPIPNYSKMAQLWAKDRAKGDHAETAKEKRARYVASTTIDEIDNLISQNEVSLENFEVEDDQRSPEINVAHSRVSSQDAMSSKSKKRRLAEDDELGNVIFQSFDNVSKAIDRATEVMAKCFSKSYEAEVHAALGVLDLDPISKTEAYIFFYGKSNI</sequence>
<evidence type="ECO:0000256" key="1">
    <source>
        <dbReference type="SAM" id="MobiDB-lite"/>
    </source>
</evidence>